<feature type="compositionally biased region" description="Basic and acidic residues" evidence="1">
    <location>
        <begin position="136"/>
        <end position="151"/>
    </location>
</feature>
<feature type="region of interest" description="Disordered" evidence="1">
    <location>
        <begin position="136"/>
        <end position="158"/>
    </location>
</feature>
<evidence type="ECO:0000313" key="4">
    <source>
        <dbReference type="Proteomes" id="UP001597318"/>
    </source>
</evidence>
<feature type="chain" id="PRO_5045536969" evidence="2">
    <location>
        <begin position="30"/>
        <end position="347"/>
    </location>
</feature>
<evidence type="ECO:0000256" key="2">
    <source>
        <dbReference type="SAM" id="SignalP"/>
    </source>
</evidence>
<proteinExistence type="predicted"/>
<evidence type="ECO:0000313" key="3">
    <source>
        <dbReference type="EMBL" id="MFD2216414.1"/>
    </source>
</evidence>
<protein>
    <submittedName>
        <fullName evidence="3">Uncharacterized protein</fullName>
    </submittedName>
</protein>
<name>A0ABW5C3Z8_9BACI</name>
<reference evidence="4" key="1">
    <citation type="journal article" date="2019" name="Int. J. Syst. Evol. Microbiol.">
        <title>The Global Catalogue of Microorganisms (GCM) 10K type strain sequencing project: providing services to taxonomists for standard genome sequencing and annotation.</title>
        <authorList>
            <consortium name="The Broad Institute Genomics Platform"/>
            <consortium name="The Broad Institute Genome Sequencing Center for Infectious Disease"/>
            <person name="Wu L."/>
            <person name="Ma J."/>
        </authorList>
    </citation>
    <scope>NUCLEOTIDE SEQUENCE [LARGE SCALE GENOMIC DNA]</scope>
    <source>
        <strain evidence="4">CGMCC 1.15474</strain>
    </source>
</reference>
<dbReference type="Proteomes" id="UP001597318">
    <property type="component" value="Unassembled WGS sequence"/>
</dbReference>
<feature type="signal peptide" evidence="2">
    <location>
        <begin position="1"/>
        <end position="29"/>
    </location>
</feature>
<gene>
    <name evidence="3" type="ORF">ACFSKK_22315</name>
</gene>
<organism evidence="3 4">
    <name type="scientific">Metabacillus endolithicus</name>
    <dbReference type="NCBI Taxonomy" id="1535204"/>
    <lineage>
        <taxon>Bacteria</taxon>
        <taxon>Bacillati</taxon>
        <taxon>Bacillota</taxon>
        <taxon>Bacilli</taxon>
        <taxon>Bacillales</taxon>
        <taxon>Bacillaceae</taxon>
        <taxon>Metabacillus</taxon>
    </lineage>
</organism>
<keyword evidence="2" id="KW-0732">Signal</keyword>
<keyword evidence="4" id="KW-1185">Reference proteome</keyword>
<evidence type="ECO:0000256" key="1">
    <source>
        <dbReference type="SAM" id="MobiDB-lite"/>
    </source>
</evidence>
<comment type="caution">
    <text evidence="3">The sequence shown here is derived from an EMBL/GenBank/DDBJ whole genome shotgun (WGS) entry which is preliminary data.</text>
</comment>
<sequence length="347" mass="39273">MSNKIRFSIFIVLLTFTLLCGLDGNPANAKEASEEKVKITKEFYIDKLEDGRVEVLDKVIKINEKQADKVLTEMGFSTEEINQITPEIKIDIAKNGGKKVETNTEEVSYSMYDPVSNSSYEIKGKSLDEVKEKATKKAKEINESRRKDKGNEAQTQSVGSTRVLAGGFDQTYNGWDRVDAEHDWKGQTYVIYNGRTSNGSELRYSVYNNFHWDSQPFANFNDEFAVWFNERGTKYAPNKDSLVSYTGSTSTVSRELTSKLKEDDLYGTTWEFSWSSPYVIYKVAGWGKQEVRLHSNEMHGRTYTVQGAHFHPHFPGGKSIDVGVGGITFGLAAGDKWKWTESFIVND</sequence>
<dbReference type="RefSeq" id="WP_247347692.1">
    <property type="nucleotide sequence ID" value="NZ_CP095551.1"/>
</dbReference>
<accession>A0ABW5C3Z8</accession>
<dbReference type="EMBL" id="JBHUIK010000007">
    <property type="protein sequence ID" value="MFD2216414.1"/>
    <property type="molecule type" value="Genomic_DNA"/>
</dbReference>